<evidence type="ECO:0000313" key="3">
    <source>
        <dbReference type="Proteomes" id="UP001341281"/>
    </source>
</evidence>
<dbReference type="Pfam" id="PF00078">
    <property type="entry name" value="RVT_1"/>
    <property type="match status" value="1"/>
</dbReference>
<reference evidence="2 3" key="1">
    <citation type="submission" date="2024-02" db="EMBL/GenBank/DDBJ databases">
        <title>High-quality chromosome-scale genome assembly of Pensacola bahiagrass (Paspalum notatum Flugge var. saurae).</title>
        <authorList>
            <person name="Vega J.M."/>
            <person name="Podio M."/>
            <person name="Orjuela J."/>
            <person name="Siena L.A."/>
            <person name="Pessino S.C."/>
            <person name="Combes M.C."/>
            <person name="Mariac C."/>
            <person name="Albertini E."/>
            <person name="Pupilli F."/>
            <person name="Ortiz J.P.A."/>
            <person name="Leblanc O."/>
        </authorList>
    </citation>
    <scope>NUCLEOTIDE SEQUENCE [LARGE SCALE GENOMIC DNA]</scope>
    <source>
        <strain evidence="2">R1</strain>
        <tissue evidence="2">Leaf</tissue>
    </source>
</reference>
<accession>A0AAQ3T8S3</accession>
<evidence type="ECO:0000259" key="1">
    <source>
        <dbReference type="Pfam" id="PF00078"/>
    </source>
</evidence>
<sequence>MPAGPAALFRGFEQILSAEPAGHTPTDPRRECCQSGGPPLLLRPGASLPAFHRPHTSPRRSRSVIVWQLISSLIDLDQTGFMKGRSISENFVYATELVQCCYRHRCATLVLKLDFAKAFDSVEWSSLVNILRARGFPDLWCCWMEKLLCTSQVGDPGEWATRAMDILQKGAWARGCPITVSVPPGRGCAATVDQERWRS</sequence>
<organism evidence="2 3">
    <name type="scientific">Paspalum notatum var. saurae</name>
    <dbReference type="NCBI Taxonomy" id="547442"/>
    <lineage>
        <taxon>Eukaryota</taxon>
        <taxon>Viridiplantae</taxon>
        <taxon>Streptophyta</taxon>
        <taxon>Embryophyta</taxon>
        <taxon>Tracheophyta</taxon>
        <taxon>Spermatophyta</taxon>
        <taxon>Magnoliopsida</taxon>
        <taxon>Liliopsida</taxon>
        <taxon>Poales</taxon>
        <taxon>Poaceae</taxon>
        <taxon>PACMAD clade</taxon>
        <taxon>Panicoideae</taxon>
        <taxon>Andropogonodae</taxon>
        <taxon>Paspaleae</taxon>
        <taxon>Paspalinae</taxon>
        <taxon>Paspalum</taxon>
    </lineage>
</organism>
<name>A0AAQ3T8S3_PASNO</name>
<feature type="domain" description="Reverse transcriptase" evidence="1">
    <location>
        <begin position="72"/>
        <end position="152"/>
    </location>
</feature>
<protein>
    <recommendedName>
        <fullName evidence="1">Reverse transcriptase domain-containing protein</fullName>
    </recommendedName>
</protein>
<evidence type="ECO:0000313" key="2">
    <source>
        <dbReference type="EMBL" id="WVZ69038.1"/>
    </source>
</evidence>
<gene>
    <name evidence="2" type="ORF">U9M48_017891</name>
</gene>
<dbReference type="InterPro" id="IPR000477">
    <property type="entry name" value="RT_dom"/>
</dbReference>
<dbReference type="EMBL" id="CP144748">
    <property type="protein sequence ID" value="WVZ69038.1"/>
    <property type="molecule type" value="Genomic_DNA"/>
</dbReference>
<keyword evidence="3" id="KW-1185">Reference proteome</keyword>
<dbReference type="Proteomes" id="UP001341281">
    <property type="component" value="Chromosome 04"/>
</dbReference>
<proteinExistence type="predicted"/>
<dbReference type="AlphaFoldDB" id="A0AAQ3T8S3"/>